<reference evidence="2 3" key="1">
    <citation type="submission" date="2019-08" db="EMBL/GenBank/DDBJ databases">
        <title>A chromosome-level genome assembly, high-density linkage maps, and genome scans reveal the genomic architecture of hybrid incompatibilities underlying speciation via character displacement in darters (Percidae: Etheostominae).</title>
        <authorList>
            <person name="Moran R.L."/>
            <person name="Catchen J.M."/>
            <person name="Fuller R.C."/>
        </authorList>
    </citation>
    <scope>NUCLEOTIDE SEQUENCE [LARGE SCALE GENOMIC DNA]</scope>
    <source>
        <strain evidence="2">EspeVRDwgs_2016</strain>
        <tissue evidence="2">Muscle</tissue>
    </source>
</reference>
<name>A0A5J5DLI8_9PERO</name>
<comment type="caution">
    <text evidence="2">The sequence shown here is derived from an EMBL/GenBank/DDBJ whole genome shotgun (WGS) entry which is preliminary data.</text>
</comment>
<protein>
    <submittedName>
        <fullName evidence="2">Uncharacterized protein</fullName>
    </submittedName>
</protein>
<gene>
    <name evidence="2" type="ORF">FQN60_004873</name>
</gene>
<evidence type="ECO:0000313" key="2">
    <source>
        <dbReference type="EMBL" id="KAA8594039.1"/>
    </source>
</evidence>
<keyword evidence="3" id="KW-1185">Reference proteome</keyword>
<dbReference type="EMBL" id="VOFY01000003">
    <property type="protein sequence ID" value="KAA8594039.1"/>
    <property type="molecule type" value="Genomic_DNA"/>
</dbReference>
<feature type="region of interest" description="Disordered" evidence="1">
    <location>
        <begin position="243"/>
        <end position="266"/>
    </location>
</feature>
<organism evidence="2 3">
    <name type="scientific">Etheostoma spectabile</name>
    <name type="common">orangethroat darter</name>
    <dbReference type="NCBI Taxonomy" id="54343"/>
    <lineage>
        <taxon>Eukaryota</taxon>
        <taxon>Metazoa</taxon>
        <taxon>Chordata</taxon>
        <taxon>Craniata</taxon>
        <taxon>Vertebrata</taxon>
        <taxon>Euteleostomi</taxon>
        <taxon>Actinopterygii</taxon>
        <taxon>Neopterygii</taxon>
        <taxon>Teleostei</taxon>
        <taxon>Neoteleostei</taxon>
        <taxon>Acanthomorphata</taxon>
        <taxon>Eupercaria</taxon>
        <taxon>Perciformes</taxon>
        <taxon>Percoidei</taxon>
        <taxon>Percidae</taxon>
        <taxon>Etheostomatinae</taxon>
        <taxon>Etheostoma</taxon>
    </lineage>
</organism>
<evidence type="ECO:0000256" key="1">
    <source>
        <dbReference type="SAM" id="MobiDB-lite"/>
    </source>
</evidence>
<sequence length="357" mass="38956">MGLSRSRVRLPAGTVALVHGQMLGCVRVCVKVDGCFPGQSTPGVRPQLAGLGLVHVHQKVRSSVQPRYRNGCGRLPVTEPQLLLPVAVTTGVQNRHPASTKSLTLVSVESAIEVLIVLILPFALFSMVWTVKRTAETGVRAEVPGSESMRIHSRDVWRYTTLTAKQPANEENGSPRCPGSLDSTHDDVFGPMLKSGGSIPTPGLAEMEVSCLAQCQLPDELCQGLHVVVGPFQQLVPETGDYIPEKSPYPQQEGHHSPGAGDEVEGHRQRAAMLKVREPELSSGKLPLHISIILPPHEESRDLQRAEALVGRKDVGNARETQHDCDGIQAFRNELRDMMRISIQVKVVVFIRNSWEG</sequence>
<evidence type="ECO:0000313" key="3">
    <source>
        <dbReference type="Proteomes" id="UP000327493"/>
    </source>
</evidence>
<dbReference type="Proteomes" id="UP000327493">
    <property type="component" value="Chromosome 3"/>
</dbReference>
<accession>A0A5J5DLI8</accession>
<dbReference type="AlphaFoldDB" id="A0A5J5DLI8"/>
<proteinExistence type="predicted"/>